<dbReference type="InterPro" id="IPR029016">
    <property type="entry name" value="GAF-like_dom_sf"/>
</dbReference>
<evidence type="ECO:0000313" key="4">
    <source>
        <dbReference type="EMBL" id="NDV90489.1"/>
    </source>
</evidence>
<dbReference type="GO" id="GO:0003700">
    <property type="term" value="F:DNA-binding transcription factor activity"/>
    <property type="evidence" value="ECO:0007669"/>
    <property type="project" value="TreeGrafter"/>
</dbReference>
<dbReference type="SUPFAM" id="SSF46785">
    <property type="entry name" value="Winged helix' DNA-binding domain"/>
    <property type="match status" value="1"/>
</dbReference>
<dbReference type="InterPro" id="IPR050707">
    <property type="entry name" value="HTH_MetabolicPath_Reg"/>
</dbReference>
<dbReference type="GO" id="GO:0003677">
    <property type="term" value="F:DNA binding"/>
    <property type="evidence" value="ECO:0007669"/>
    <property type="project" value="InterPro"/>
</dbReference>
<comment type="caution">
    <text evidence="4">The sequence shown here is derived from an EMBL/GenBank/DDBJ whole genome shotgun (WGS) entry which is preliminary data.</text>
</comment>
<organism evidence="4 5">
    <name type="scientific">Alteromonas profundi</name>
    <dbReference type="NCBI Taxonomy" id="2696062"/>
    <lineage>
        <taxon>Bacteria</taxon>
        <taxon>Pseudomonadati</taxon>
        <taxon>Pseudomonadota</taxon>
        <taxon>Gammaproteobacteria</taxon>
        <taxon>Alteromonadales</taxon>
        <taxon>Alteromonadaceae</taxon>
        <taxon>Alteromonas/Salinimonas group</taxon>
        <taxon>Alteromonas</taxon>
    </lineage>
</organism>
<dbReference type="InterPro" id="IPR036388">
    <property type="entry name" value="WH-like_DNA-bd_sf"/>
</dbReference>
<evidence type="ECO:0000256" key="2">
    <source>
        <dbReference type="ARBA" id="ARBA00023163"/>
    </source>
</evidence>
<gene>
    <name evidence="4" type="ORF">GTH32_04660</name>
</gene>
<dbReference type="RefSeq" id="WP_163084078.1">
    <property type="nucleotide sequence ID" value="NZ_JAAAWN010000004.1"/>
</dbReference>
<dbReference type="InterPro" id="IPR036390">
    <property type="entry name" value="WH_DNA-bd_sf"/>
</dbReference>
<protein>
    <recommendedName>
        <fullName evidence="3">HTH iclR-type domain-containing protein</fullName>
    </recommendedName>
</protein>
<dbReference type="InterPro" id="IPR005471">
    <property type="entry name" value="Tscrpt_reg_IclR_N"/>
</dbReference>
<keyword evidence="2" id="KW-0804">Transcription</keyword>
<dbReference type="EMBL" id="JAAAWN010000004">
    <property type="protein sequence ID" value="NDV90489.1"/>
    <property type="molecule type" value="Genomic_DNA"/>
</dbReference>
<dbReference type="PANTHER" id="PTHR30136">
    <property type="entry name" value="HELIX-TURN-HELIX TRANSCRIPTIONAL REGULATOR, ICLR FAMILY"/>
    <property type="match status" value="1"/>
</dbReference>
<feature type="domain" description="HTH iclR-type" evidence="3">
    <location>
        <begin position="24"/>
        <end position="85"/>
    </location>
</feature>
<dbReference type="AlphaFoldDB" id="A0A7X5LJI0"/>
<reference evidence="4 5" key="1">
    <citation type="submission" date="2020-01" db="EMBL/GenBank/DDBJ databases">
        <authorList>
            <person name="Chen J."/>
            <person name="Zhu S."/>
            <person name="Yang J."/>
        </authorList>
    </citation>
    <scope>NUCLEOTIDE SEQUENCE [LARGE SCALE GENOMIC DNA]</scope>
    <source>
        <strain evidence="4 5">345S023</strain>
    </source>
</reference>
<dbReference type="Gene3D" id="1.10.10.10">
    <property type="entry name" value="Winged helix-like DNA-binding domain superfamily/Winged helix DNA-binding domain"/>
    <property type="match status" value="1"/>
</dbReference>
<keyword evidence="1" id="KW-0805">Transcription regulation</keyword>
<dbReference type="PROSITE" id="PS51077">
    <property type="entry name" value="HTH_ICLR"/>
    <property type="match status" value="1"/>
</dbReference>
<sequence length="257" mass="28617">MALTKINVKSRSCSSLKKHGSQLNHSLIEGINVLQGLASFERPVGCRELARFLELDTTRVNRLLRTLDYIGLVQKNNDRKYVTGPAMLVLAAQGLCASGVTTKAIKPLEELKKYGLVVAMGVLWHDKVTYLYHSLPDMGEESPLGRLGYFPATECGTGISLLSELEEEEVRGLYQDRDIPGFPEGIESLLSSLRQFREQGYVKMQTHYKTHLPHHSVTIAVNVKGNMHSSIALSGWIPEEATEELVTLLKNKAKEIE</sequence>
<accession>A0A7X5LJI0</accession>
<name>A0A7X5LJI0_9ALTE</name>
<dbReference type="Gene3D" id="3.30.450.40">
    <property type="match status" value="1"/>
</dbReference>
<dbReference type="SUPFAM" id="SSF55781">
    <property type="entry name" value="GAF domain-like"/>
    <property type="match status" value="1"/>
</dbReference>
<dbReference type="GO" id="GO:0045892">
    <property type="term" value="P:negative regulation of DNA-templated transcription"/>
    <property type="evidence" value="ECO:0007669"/>
    <property type="project" value="TreeGrafter"/>
</dbReference>
<dbReference type="PANTHER" id="PTHR30136:SF34">
    <property type="entry name" value="TRANSCRIPTIONAL REGULATOR"/>
    <property type="match status" value="1"/>
</dbReference>
<proteinExistence type="predicted"/>
<evidence type="ECO:0000256" key="1">
    <source>
        <dbReference type="ARBA" id="ARBA00023015"/>
    </source>
</evidence>
<evidence type="ECO:0000313" key="5">
    <source>
        <dbReference type="Proteomes" id="UP000470213"/>
    </source>
</evidence>
<evidence type="ECO:0000259" key="3">
    <source>
        <dbReference type="PROSITE" id="PS51077"/>
    </source>
</evidence>
<keyword evidence="5" id="KW-1185">Reference proteome</keyword>
<dbReference type="Proteomes" id="UP000470213">
    <property type="component" value="Unassembled WGS sequence"/>
</dbReference>